<dbReference type="RefSeq" id="WP_176110443.1">
    <property type="nucleotide sequence ID" value="NZ_JAALDK010000001.1"/>
</dbReference>
<accession>A0A7Y6MYU9</accession>
<dbReference type="Gene3D" id="3.10.580.10">
    <property type="entry name" value="CBS-domain"/>
    <property type="match status" value="1"/>
</dbReference>
<dbReference type="CDD" id="cd04622">
    <property type="entry name" value="CBS_pair_HRP1_like"/>
    <property type="match status" value="1"/>
</dbReference>
<comment type="caution">
    <text evidence="4">The sequence shown here is derived from an EMBL/GenBank/DDBJ whole genome shotgun (WGS) entry which is preliminary data.</text>
</comment>
<dbReference type="SMART" id="SM00116">
    <property type="entry name" value="CBS"/>
    <property type="match status" value="2"/>
</dbReference>
<dbReference type="Pfam" id="PF00571">
    <property type="entry name" value="CBS"/>
    <property type="match status" value="2"/>
</dbReference>
<evidence type="ECO:0000313" key="5">
    <source>
        <dbReference type="Proteomes" id="UP000594380"/>
    </source>
</evidence>
<proteinExistence type="predicted"/>
<organism evidence="4 5">
    <name type="scientific">Paraburkholderia youngii</name>
    <dbReference type="NCBI Taxonomy" id="2782701"/>
    <lineage>
        <taxon>Bacteria</taxon>
        <taxon>Pseudomonadati</taxon>
        <taxon>Pseudomonadota</taxon>
        <taxon>Betaproteobacteria</taxon>
        <taxon>Burkholderiales</taxon>
        <taxon>Burkholderiaceae</taxon>
        <taxon>Paraburkholderia</taxon>
    </lineage>
</organism>
<dbReference type="SUPFAM" id="SSF54631">
    <property type="entry name" value="CBS-domain pair"/>
    <property type="match status" value="1"/>
</dbReference>
<dbReference type="EMBL" id="JAALDK010000001">
    <property type="protein sequence ID" value="NUX99794.1"/>
    <property type="molecule type" value="Genomic_DNA"/>
</dbReference>
<keyword evidence="1 2" id="KW-0129">CBS domain</keyword>
<sequence length="141" mass="14781">MTSVAQVMTRDVATIGAAQSIQQAAKLMDELNVGSLPVCDGANLLGMVTDRDIVVRAIAAGMSSDAPIEDIVSGPVNWCFEDEDLDVAQKKMEDAQIRRLPVVDREKHLVGIIALGDLATTADGGTSSTLSAVSTPSTPDR</sequence>
<dbReference type="PROSITE" id="PS51371">
    <property type="entry name" value="CBS"/>
    <property type="match status" value="2"/>
</dbReference>
<protein>
    <submittedName>
        <fullName evidence="4">CBS domain-containing protein</fullName>
    </submittedName>
</protein>
<reference evidence="4 5" key="1">
    <citation type="submission" date="2020-02" db="EMBL/GenBank/DDBJ databases">
        <title>Paraburkholderia simonii sp. nov. and Paraburkholderia youngii sp. nov. Brazilian and Mexican Mimosa-associated rhizobia.</title>
        <authorList>
            <person name="Mavima L."/>
            <person name="Beukes C.W."/>
            <person name="Chan W.Y."/>
            <person name="Palmer M."/>
            <person name="De Meyer S.E."/>
            <person name="James E.K."/>
            <person name="Venter S.N."/>
            <person name="Steenkamp E.T."/>
        </authorList>
    </citation>
    <scope>NUCLEOTIDE SEQUENCE [LARGE SCALE GENOMIC DNA]</scope>
    <source>
        <strain evidence="4 5">JPY169</strain>
    </source>
</reference>
<evidence type="ECO:0000256" key="2">
    <source>
        <dbReference type="PROSITE-ProRule" id="PRU00703"/>
    </source>
</evidence>
<evidence type="ECO:0000256" key="1">
    <source>
        <dbReference type="ARBA" id="ARBA00023122"/>
    </source>
</evidence>
<dbReference type="InterPro" id="IPR046342">
    <property type="entry name" value="CBS_dom_sf"/>
</dbReference>
<dbReference type="InterPro" id="IPR000644">
    <property type="entry name" value="CBS_dom"/>
</dbReference>
<dbReference type="PANTHER" id="PTHR43080:SF2">
    <property type="entry name" value="CBS DOMAIN-CONTAINING PROTEIN"/>
    <property type="match status" value="1"/>
</dbReference>
<gene>
    <name evidence="4" type="ORF">G5S42_08770</name>
</gene>
<evidence type="ECO:0000313" key="4">
    <source>
        <dbReference type="EMBL" id="NUX99794.1"/>
    </source>
</evidence>
<dbReference type="AlphaFoldDB" id="A0A7Y6MYU9"/>
<dbReference type="PANTHER" id="PTHR43080">
    <property type="entry name" value="CBS DOMAIN-CONTAINING PROTEIN CBSX3, MITOCHONDRIAL"/>
    <property type="match status" value="1"/>
</dbReference>
<dbReference type="Proteomes" id="UP000594380">
    <property type="component" value="Unassembled WGS sequence"/>
</dbReference>
<feature type="domain" description="CBS" evidence="3">
    <location>
        <begin position="71"/>
        <end position="128"/>
    </location>
</feature>
<dbReference type="InterPro" id="IPR051257">
    <property type="entry name" value="Diverse_CBS-Domain"/>
</dbReference>
<feature type="domain" description="CBS" evidence="3">
    <location>
        <begin position="8"/>
        <end position="64"/>
    </location>
</feature>
<name>A0A7Y6MYU9_9BURK</name>
<evidence type="ECO:0000259" key="3">
    <source>
        <dbReference type="PROSITE" id="PS51371"/>
    </source>
</evidence>
<dbReference type="GeneID" id="301100427"/>